<dbReference type="Pfam" id="PF06041">
    <property type="entry name" value="DUF924"/>
    <property type="match status" value="1"/>
</dbReference>
<evidence type="ECO:0000313" key="1">
    <source>
        <dbReference type="EMBL" id="MBA1158132.1"/>
    </source>
</evidence>
<proteinExistence type="predicted"/>
<dbReference type="Gene3D" id="1.25.40.10">
    <property type="entry name" value="Tetratricopeptide repeat domain"/>
    <property type="match status" value="1"/>
</dbReference>
<dbReference type="InterPro" id="IPR010323">
    <property type="entry name" value="DUF924"/>
</dbReference>
<name>A0A838BSY4_9HYPH</name>
<dbReference type="Gene3D" id="1.20.58.320">
    <property type="entry name" value="TPR-like"/>
    <property type="match status" value="1"/>
</dbReference>
<dbReference type="RefSeq" id="WP_181053554.1">
    <property type="nucleotide sequence ID" value="NZ_JACDXJ010000001.1"/>
</dbReference>
<comment type="caution">
    <text evidence="1">The sequence shown here is derived from an EMBL/GenBank/DDBJ whole genome shotgun (WGS) entry which is preliminary data.</text>
</comment>
<keyword evidence="2" id="KW-1185">Reference proteome</keyword>
<dbReference type="Proteomes" id="UP000572984">
    <property type="component" value="Unassembled WGS sequence"/>
</dbReference>
<organism evidence="1 2">
    <name type="scientific">Microvirga mediterraneensis</name>
    <dbReference type="NCBI Taxonomy" id="2754695"/>
    <lineage>
        <taxon>Bacteria</taxon>
        <taxon>Pseudomonadati</taxon>
        <taxon>Pseudomonadota</taxon>
        <taxon>Alphaproteobacteria</taxon>
        <taxon>Hyphomicrobiales</taxon>
        <taxon>Methylobacteriaceae</taxon>
        <taxon>Microvirga</taxon>
    </lineage>
</organism>
<dbReference type="EMBL" id="JACDXJ010000001">
    <property type="protein sequence ID" value="MBA1158132.1"/>
    <property type="molecule type" value="Genomic_DNA"/>
</dbReference>
<accession>A0A838BSY4</accession>
<dbReference type="SUPFAM" id="SSF48452">
    <property type="entry name" value="TPR-like"/>
    <property type="match status" value="1"/>
</dbReference>
<sequence length="221" mass="24770">MSSQLDWRRVHDFWFPVDLSRSGIAAHWEMMAWWLHGGVQAELPPFAPLVHAARSGQLDHWRATPPGRLSLIIVLDQFPRSLFAGTPQAYSSDQDALGMAEEGFGNGHYDDLTSPYEKFFYLLPLVHAEGPDHGVRMKRVVAIAERALDEAPAALKPVWLFSLNQARTRFDIISRFGRFPHRNPVLGRPSTPQELTYLAKDDFVHTRSLPTSASSAISAIG</sequence>
<reference evidence="1 2" key="1">
    <citation type="submission" date="2020-07" db="EMBL/GenBank/DDBJ databases">
        <title>Draft genome and description of Microvirga mediterraneensis Marseille-Q2068 sp. nov.</title>
        <authorList>
            <person name="Boxberger M."/>
        </authorList>
    </citation>
    <scope>NUCLEOTIDE SEQUENCE [LARGE SCALE GENOMIC DNA]</scope>
    <source>
        <strain evidence="1 2">Marseille-Q2068</strain>
    </source>
</reference>
<evidence type="ECO:0000313" key="2">
    <source>
        <dbReference type="Proteomes" id="UP000572984"/>
    </source>
</evidence>
<protein>
    <submittedName>
        <fullName evidence="1">DUF924 domain-containing protein</fullName>
    </submittedName>
</protein>
<dbReference type="InterPro" id="IPR011990">
    <property type="entry name" value="TPR-like_helical_dom_sf"/>
</dbReference>
<gene>
    <name evidence="1" type="ORF">H0S73_18645</name>
</gene>
<dbReference type="AlphaFoldDB" id="A0A838BSY4"/>